<dbReference type="SUPFAM" id="SSF48452">
    <property type="entry name" value="TPR-like"/>
    <property type="match status" value="1"/>
</dbReference>
<evidence type="ECO:0000256" key="6">
    <source>
        <dbReference type="SAM" id="MobiDB-lite"/>
    </source>
</evidence>
<evidence type="ECO:0000256" key="3">
    <source>
        <dbReference type="ARBA" id="ARBA00022741"/>
    </source>
</evidence>
<dbReference type="InterPro" id="IPR050660">
    <property type="entry name" value="NEK_Ser/Thr_kinase"/>
</dbReference>
<proteinExistence type="predicted"/>
<evidence type="ECO:0000256" key="2">
    <source>
        <dbReference type="ARBA" id="ARBA00022679"/>
    </source>
</evidence>
<dbReference type="InterPro" id="IPR011009">
    <property type="entry name" value="Kinase-like_dom_sf"/>
</dbReference>
<organism evidence="8 9">
    <name type="scientific">Lujinxingia vulgaris</name>
    <dbReference type="NCBI Taxonomy" id="2600176"/>
    <lineage>
        <taxon>Bacteria</taxon>
        <taxon>Deltaproteobacteria</taxon>
        <taxon>Bradymonadales</taxon>
        <taxon>Lujinxingiaceae</taxon>
        <taxon>Lujinxingia</taxon>
    </lineage>
</organism>
<reference evidence="8 9" key="1">
    <citation type="submission" date="2019-08" db="EMBL/GenBank/DDBJ databases">
        <title>Bradymonadales sp. TMQ4.</title>
        <authorList>
            <person name="Liang Q."/>
        </authorList>
    </citation>
    <scope>NUCLEOTIDE SEQUENCE [LARGE SCALE GENOMIC DNA]</scope>
    <source>
        <strain evidence="8 9">TMQ4</strain>
    </source>
</reference>
<dbReference type="OrthoDB" id="5476410at2"/>
<dbReference type="InterPro" id="IPR000719">
    <property type="entry name" value="Prot_kinase_dom"/>
</dbReference>
<dbReference type="PANTHER" id="PTHR43671:SF13">
    <property type="entry name" value="SERINE_THREONINE-PROTEIN KINASE NEK2"/>
    <property type="match status" value="1"/>
</dbReference>
<keyword evidence="9" id="KW-1185">Reference proteome</keyword>
<dbReference type="Gene3D" id="1.10.510.10">
    <property type="entry name" value="Transferase(Phosphotransferase) domain 1"/>
    <property type="match status" value="1"/>
</dbReference>
<dbReference type="InterPro" id="IPR011990">
    <property type="entry name" value="TPR-like_helical_dom_sf"/>
</dbReference>
<keyword evidence="5" id="KW-0067">ATP-binding</keyword>
<dbReference type="SMART" id="SM00028">
    <property type="entry name" value="TPR"/>
    <property type="match status" value="3"/>
</dbReference>
<dbReference type="PROSITE" id="PS50011">
    <property type="entry name" value="PROTEIN_KINASE_DOM"/>
    <property type="match status" value="1"/>
</dbReference>
<sequence length="1075" mass="118311">MGRTQRLAQPESFAKYQLVARLAHGRMGDVYKAKSHGVEGFEKILCVKVIHPGLAAVPTFVDVIIDEAKRAVALSHANIAQVLDLGHEEDRQQFYVAMEYINGMDLARALNLARTTGQRWSQEMSVFIASEVAKGLDYAHRRKDFNFNNLNILHRSMRPENVMLSYDGEVKITDFGLSRALDLVEALDDNDVRQRVLYAAPEAVRQEGYTRQSDIFSLGLILYEMLTGAHPYEHPDIAEVQRRAAHGEVPPIAERVEIPRQLQQLIESMLVHDPAGRASSAGQLYEELIGYLFGNNLQADNRLLSLTMQELRRREPQSDQVEAIEEVGLEEISVHELESAFARGGAFHEDDAPDPRQGGALPSSRLGARDEPVGPRLPGALETLFRSAQGGRGKAALLSGGLGRGGQHLLDRLRVATSKRGDSRAALMLVGADDRLRPFGAISEMMLDALVGPPSPQGVDRRRQALKLLASAGVSAPALATLKRLWQLSEGLDFGWETRRGHLVEVLRAFVGLQAERATFVWLIDQVEDLDHASLDVLRDVVASIGEWPLLLIMGTAADDAMRGHFDAGHPEDLEAVRVRGIGPLSPEEVSQANEAADAVMTALALAERPLPSEDLSALTGLSGEAVAQAAASLSELGALRQPQPGVVHLAVPNWLTWRLAERGDTGVKRYAATLARYLSLRSAPGERGGLTPTLIRLYAYAHDRRALLDLATRFGDWLQAHAWQRTALDYYRHLAGLLGAHALGVPQRRVDLLLQAAEIALEMALIEECREVLDPLSALTEATRYESGFVRSQLLLGQLAMQQDDLDEARAHFNRAWRSATAMAHPELLARASLALAGWYERFGDPSAALAQIDSAVNLTSRWGAKRMQPRPRAALLQRSAQMWGERGMGGRALRPLNALDELARAHTLPSIQCRALIARGRLAGFQGQVERARQGLNEALALATSHGLNALAIEVRRMRTSVELHAGDFAGAIRWADEAAAQAARHDDRYSEQRARDLRALAACHLNEQADQALEHLRQSLRRATERGVPKDVYRGHDFLARALRALGRHDEAAHHQEHARQLSRAMRVGHAA</sequence>
<evidence type="ECO:0000256" key="1">
    <source>
        <dbReference type="ARBA" id="ARBA00012513"/>
    </source>
</evidence>
<keyword evidence="3" id="KW-0547">Nucleotide-binding</keyword>
<gene>
    <name evidence="8" type="ORF">FRC98_04490</name>
</gene>
<evidence type="ECO:0000313" key="8">
    <source>
        <dbReference type="EMBL" id="TXD38163.1"/>
    </source>
</evidence>
<dbReference type="RefSeq" id="WP_146980105.1">
    <property type="nucleotide sequence ID" value="NZ_VOSM01000002.1"/>
</dbReference>
<protein>
    <recommendedName>
        <fullName evidence="1">non-specific serine/threonine protein kinase</fullName>
        <ecNumber evidence="1">2.7.11.1</ecNumber>
    </recommendedName>
</protein>
<comment type="caution">
    <text evidence="8">The sequence shown here is derived from an EMBL/GenBank/DDBJ whole genome shotgun (WGS) entry which is preliminary data.</text>
</comment>
<keyword evidence="8" id="KW-0723">Serine/threonine-protein kinase</keyword>
<dbReference type="Gene3D" id="3.30.200.20">
    <property type="entry name" value="Phosphorylase Kinase, domain 1"/>
    <property type="match status" value="1"/>
</dbReference>
<evidence type="ECO:0000256" key="5">
    <source>
        <dbReference type="ARBA" id="ARBA00022840"/>
    </source>
</evidence>
<feature type="domain" description="Protein kinase" evidence="7">
    <location>
        <begin position="16"/>
        <end position="289"/>
    </location>
</feature>
<dbReference type="Pfam" id="PF00069">
    <property type="entry name" value="Pkinase"/>
    <property type="match status" value="1"/>
</dbReference>
<dbReference type="Proteomes" id="UP000321412">
    <property type="component" value="Unassembled WGS sequence"/>
</dbReference>
<dbReference type="GO" id="GO:0004674">
    <property type="term" value="F:protein serine/threonine kinase activity"/>
    <property type="evidence" value="ECO:0007669"/>
    <property type="project" value="UniProtKB-KW"/>
</dbReference>
<dbReference type="AlphaFoldDB" id="A0A5C6XFI8"/>
<dbReference type="GO" id="GO:0005524">
    <property type="term" value="F:ATP binding"/>
    <property type="evidence" value="ECO:0007669"/>
    <property type="project" value="UniProtKB-KW"/>
</dbReference>
<keyword evidence="4 8" id="KW-0418">Kinase</keyword>
<dbReference type="EC" id="2.7.11.1" evidence="1"/>
<dbReference type="EMBL" id="VOSM01000002">
    <property type="protein sequence ID" value="TXD38163.1"/>
    <property type="molecule type" value="Genomic_DNA"/>
</dbReference>
<dbReference type="PANTHER" id="PTHR43671">
    <property type="entry name" value="SERINE/THREONINE-PROTEIN KINASE NEK"/>
    <property type="match status" value="1"/>
</dbReference>
<dbReference type="CDD" id="cd14014">
    <property type="entry name" value="STKc_PknB_like"/>
    <property type="match status" value="1"/>
</dbReference>
<dbReference type="InterPro" id="IPR019734">
    <property type="entry name" value="TPR_rpt"/>
</dbReference>
<evidence type="ECO:0000313" key="9">
    <source>
        <dbReference type="Proteomes" id="UP000321412"/>
    </source>
</evidence>
<keyword evidence="2" id="KW-0808">Transferase</keyword>
<evidence type="ECO:0000256" key="4">
    <source>
        <dbReference type="ARBA" id="ARBA00022777"/>
    </source>
</evidence>
<accession>A0A5C6XFI8</accession>
<evidence type="ECO:0000259" key="7">
    <source>
        <dbReference type="PROSITE" id="PS50011"/>
    </source>
</evidence>
<dbReference type="SUPFAM" id="SSF56112">
    <property type="entry name" value="Protein kinase-like (PK-like)"/>
    <property type="match status" value="1"/>
</dbReference>
<name>A0A5C6XFI8_9DELT</name>
<feature type="region of interest" description="Disordered" evidence="6">
    <location>
        <begin position="346"/>
        <end position="373"/>
    </location>
</feature>
<dbReference type="Gene3D" id="1.25.40.10">
    <property type="entry name" value="Tetratricopeptide repeat domain"/>
    <property type="match status" value="2"/>
</dbReference>